<gene>
    <name evidence="1" type="ORF">DUNSADRAFT_1361</name>
</gene>
<name>A0ABQ7FXL9_DUNSA</name>
<proteinExistence type="predicted"/>
<organism evidence="1 2">
    <name type="scientific">Dunaliella salina</name>
    <name type="common">Green alga</name>
    <name type="synonym">Protococcus salinus</name>
    <dbReference type="NCBI Taxonomy" id="3046"/>
    <lineage>
        <taxon>Eukaryota</taxon>
        <taxon>Viridiplantae</taxon>
        <taxon>Chlorophyta</taxon>
        <taxon>core chlorophytes</taxon>
        <taxon>Chlorophyceae</taxon>
        <taxon>CS clade</taxon>
        <taxon>Chlamydomonadales</taxon>
        <taxon>Dunaliellaceae</taxon>
        <taxon>Dunaliella</taxon>
    </lineage>
</organism>
<sequence length="240" mass="25954">MWGRRNWKGSGVTYSCIGACTFAGHHFLGIGYQKPTCGAGGEVTHSCFNVLPFQSRHGLGVGALLFTTGCCNKSCHRKFCAQLSKTVPKFHGSADLHTLAKLPPCCVMCQPAEPSQPLKGKAALHDFADPLTLAKLSPEPAGPPCNLWGNAALHDSAEKYTPWQSCPQGCVMCRPAGPSCPPSWPQWCTCNLHLQVMNLEFIKVSTSKTCNCDVQACRALLFSIMASMLYAQFAPANDRF</sequence>
<protein>
    <submittedName>
        <fullName evidence="1">Uncharacterized protein</fullName>
    </submittedName>
</protein>
<accession>A0ABQ7FXL9</accession>
<dbReference type="EMBL" id="MU070595">
    <property type="protein sequence ID" value="KAF5827094.1"/>
    <property type="molecule type" value="Genomic_DNA"/>
</dbReference>
<reference evidence="1" key="1">
    <citation type="submission" date="2017-08" db="EMBL/GenBank/DDBJ databases">
        <authorList>
            <person name="Polle J.E."/>
            <person name="Barry K."/>
            <person name="Cushman J."/>
            <person name="Schmutz J."/>
            <person name="Tran D."/>
            <person name="Hathwaick L.T."/>
            <person name="Yim W.C."/>
            <person name="Jenkins J."/>
            <person name="Mckie-Krisberg Z.M."/>
            <person name="Prochnik S."/>
            <person name="Lindquist E."/>
            <person name="Dockter R.B."/>
            <person name="Adam C."/>
            <person name="Molina H."/>
            <person name="Bunkerborg J."/>
            <person name="Jin E."/>
            <person name="Buchheim M."/>
            <person name="Magnuson J."/>
        </authorList>
    </citation>
    <scope>NUCLEOTIDE SEQUENCE</scope>
    <source>
        <strain evidence="1">CCAP 19/18</strain>
    </source>
</reference>
<keyword evidence="2" id="KW-1185">Reference proteome</keyword>
<evidence type="ECO:0000313" key="1">
    <source>
        <dbReference type="EMBL" id="KAF5827094.1"/>
    </source>
</evidence>
<comment type="caution">
    <text evidence="1">The sequence shown here is derived from an EMBL/GenBank/DDBJ whole genome shotgun (WGS) entry which is preliminary data.</text>
</comment>
<dbReference type="Proteomes" id="UP000815325">
    <property type="component" value="Unassembled WGS sequence"/>
</dbReference>
<evidence type="ECO:0000313" key="2">
    <source>
        <dbReference type="Proteomes" id="UP000815325"/>
    </source>
</evidence>